<keyword evidence="2" id="KW-1185">Reference proteome</keyword>
<comment type="caution">
    <text evidence="1">The sequence shown here is derived from an EMBL/GenBank/DDBJ whole genome shotgun (WGS) entry which is preliminary data.</text>
</comment>
<dbReference type="RefSeq" id="WP_172153454.1">
    <property type="nucleotide sequence ID" value="NZ_BAABID010000007.1"/>
</dbReference>
<dbReference type="Gene3D" id="3.30.1240.10">
    <property type="match status" value="2"/>
</dbReference>
<name>A0ABP8YDZ2_9MICO</name>
<dbReference type="InterPro" id="IPR023214">
    <property type="entry name" value="HAD_sf"/>
</dbReference>
<evidence type="ECO:0000313" key="1">
    <source>
        <dbReference type="EMBL" id="GAA4725453.1"/>
    </source>
</evidence>
<dbReference type="SUPFAM" id="SSF56784">
    <property type="entry name" value="HAD-like"/>
    <property type="match status" value="1"/>
</dbReference>
<evidence type="ECO:0000313" key="2">
    <source>
        <dbReference type="Proteomes" id="UP001500956"/>
    </source>
</evidence>
<dbReference type="InterPro" id="IPR036412">
    <property type="entry name" value="HAD-like_sf"/>
</dbReference>
<sequence>MSSVARPPRLVASDLDGTLLRSDGTVSDRTRSALRAAEEAGIEVVLVTARPPRWLSGLADCVGTHGRVVCLGGAAVWDLASGQALEVDGFADDAVRGLAADLRDAVPDVALAFERTDGPAFDPWFPKDEPGLPDHVRAVPVELTLPDGGTPAGGATDAGRRAPVGKLLAVRPGSAPSTRVGEVQRGGVDDAAQEAFFATVRDVAGQRAHLAFSGAAGLAELLAPSVTKDVALARWCDRLGIDAADVWAFGDMPNDLPMLRWAGWGLAVANGHPDVLGCADEVVGANDDDGVAVALEAVLAQS</sequence>
<dbReference type="Gene3D" id="3.40.50.1000">
    <property type="entry name" value="HAD superfamily/HAD-like"/>
    <property type="match status" value="2"/>
</dbReference>
<gene>
    <name evidence="1" type="ORF">GCM10023216_14760</name>
</gene>
<dbReference type="GO" id="GO:0016787">
    <property type="term" value="F:hydrolase activity"/>
    <property type="evidence" value="ECO:0007669"/>
    <property type="project" value="UniProtKB-KW"/>
</dbReference>
<dbReference type="EMBL" id="BAABID010000007">
    <property type="protein sequence ID" value="GAA4725453.1"/>
    <property type="molecule type" value="Genomic_DNA"/>
</dbReference>
<proteinExistence type="predicted"/>
<dbReference type="PANTHER" id="PTHR10000">
    <property type="entry name" value="PHOSPHOSERINE PHOSPHATASE"/>
    <property type="match status" value="1"/>
</dbReference>
<reference evidence="2" key="1">
    <citation type="journal article" date="2019" name="Int. J. Syst. Evol. Microbiol.">
        <title>The Global Catalogue of Microorganisms (GCM) 10K type strain sequencing project: providing services to taxonomists for standard genome sequencing and annotation.</title>
        <authorList>
            <consortium name="The Broad Institute Genomics Platform"/>
            <consortium name="The Broad Institute Genome Sequencing Center for Infectious Disease"/>
            <person name="Wu L."/>
            <person name="Ma J."/>
        </authorList>
    </citation>
    <scope>NUCLEOTIDE SEQUENCE [LARGE SCALE GENOMIC DNA]</scope>
    <source>
        <strain evidence="2">JCM 18063</strain>
    </source>
</reference>
<keyword evidence="1" id="KW-0378">Hydrolase</keyword>
<dbReference type="Pfam" id="PF08282">
    <property type="entry name" value="Hydrolase_3"/>
    <property type="match status" value="2"/>
</dbReference>
<accession>A0ABP8YDZ2</accession>
<dbReference type="Proteomes" id="UP001500956">
    <property type="component" value="Unassembled WGS sequence"/>
</dbReference>
<protein>
    <submittedName>
        <fullName evidence="1">HAD family hydrolase</fullName>
    </submittedName>
</protein>
<dbReference type="PANTHER" id="PTHR10000:SF8">
    <property type="entry name" value="HAD SUPERFAMILY HYDROLASE-LIKE, TYPE 3"/>
    <property type="match status" value="1"/>
</dbReference>
<organism evidence="1 2">
    <name type="scientific">Isoptericola chiayiensis</name>
    <dbReference type="NCBI Taxonomy" id="579446"/>
    <lineage>
        <taxon>Bacteria</taxon>
        <taxon>Bacillati</taxon>
        <taxon>Actinomycetota</taxon>
        <taxon>Actinomycetes</taxon>
        <taxon>Micrococcales</taxon>
        <taxon>Promicromonosporaceae</taxon>
        <taxon>Isoptericola</taxon>
    </lineage>
</organism>